<dbReference type="InterPro" id="IPR032675">
    <property type="entry name" value="LRR_dom_sf"/>
</dbReference>
<evidence type="ECO:0000313" key="3">
    <source>
        <dbReference type="Proteomes" id="UP000007431"/>
    </source>
</evidence>
<organism evidence="3">
    <name type="scientific">Schizophyllum commune (strain H4-8 / FGSC 9210)</name>
    <name type="common">Split gill fungus</name>
    <dbReference type="NCBI Taxonomy" id="578458"/>
    <lineage>
        <taxon>Eukaryota</taxon>
        <taxon>Fungi</taxon>
        <taxon>Dikarya</taxon>
        <taxon>Basidiomycota</taxon>
        <taxon>Agaricomycotina</taxon>
        <taxon>Agaricomycetes</taxon>
        <taxon>Agaricomycetidae</taxon>
        <taxon>Agaricales</taxon>
        <taxon>Schizophyllaceae</taxon>
        <taxon>Schizophyllum</taxon>
    </lineage>
</organism>
<dbReference type="HOGENOM" id="CLU_018544_12_2_1"/>
<dbReference type="OMA" id="QSELAWM"/>
<evidence type="ECO:0000313" key="2">
    <source>
        <dbReference type="EMBL" id="EFJ02851.1"/>
    </source>
</evidence>
<sequence length="523" mass="59118">MIECFEHVEHTVDLCRNCDYVFTIDLNLPPLPRHDHPLRAGVVASEAETRSIKEIMVETNGLLQDVNEELEYLRSVVTSLEDVQMYLETMLDVQRAHIAPIRRLPNEVLSEIFMWACLGEEVGGWRCMPVDISQVCKSWRDTIHNLPTLWSQLEYRLYGYTTAKEKRILDLCLRNSKGLPLRHPIKFSHCSGGIATFEIVRRYSAQLTSLTMSIFQPTLGDSLCGTLGDRPLTHLRFLEGEVSHLLMGDVHRVFERRAPALRCVKLTNTLVHTLQLPNLPWVQLDELHLECTWEYALTVLARCTNLPTLTLNVILPSARPNPTAITPHTTMRGLSALKICFAGVEDTRMLDFLTVPGLTSLELSWPEKSHDAAEYRGCHVSRLVGRSACCLNELKLFGVPASERSFVFTSYPGLRSLILYVREDVPVTDDDFVSLSVTASSGSPAMLIDLEELDIGGPGRFRGEVVMDMIKARRAAEKPLKRARIDIKRADLDYFGTVKTADAIEKMGPGIEVWGKVEYAWRW</sequence>
<accession>D8PMZ0</accession>
<keyword evidence="3" id="KW-1185">Reference proteome</keyword>
<name>D8PMZ0_SCHCM</name>
<feature type="non-terminal residue" evidence="2">
    <location>
        <position position="523"/>
    </location>
</feature>
<dbReference type="InterPro" id="IPR036047">
    <property type="entry name" value="F-box-like_dom_sf"/>
</dbReference>
<dbReference type="PROSITE" id="PS50181">
    <property type="entry name" value="FBOX"/>
    <property type="match status" value="1"/>
</dbReference>
<feature type="domain" description="F-box" evidence="1">
    <location>
        <begin position="98"/>
        <end position="153"/>
    </location>
</feature>
<reference evidence="2 3" key="1">
    <citation type="journal article" date="2010" name="Nat. Biotechnol.">
        <title>Genome sequence of the model mushroom Schizophyllum commune.</title>
        <authorList>
            <person name="Ohm R.A."/>
            <person name="de Jong J.F."/>
            <person name="Lugones L.G."/>
            <person name="Aerts A."/>
            <person name="Kothe E."/>
            <person name="Stajich J.E."/>
            <person name="de Vries R.P."/>
            <person name="Record E."/>
            <person name="Levasseur A."/>
            <person name="Baker S.E."/>
            <person name="Bartholomew K.A."/>
            <person name="Coutinho P.M."/>
            <person name="Erdmann S."/>
            <person name="Fowler T.J."/>
            <person name="Gathman A.C."/>
            <person name="Lombard V."/>
            <person name="Henrissat B."/>
            <person name="Knabe N."/>
            <person name="Kuees U."/>
            <person name="Lilly W.W."/>
            <person name="Lindquist E."/>
            <person name="Lucas S."/>
            <person name="Magnuson J.K."/>
            <person name="Piumi F."/>
            <person name="Raudaskoski M."/>
            <person name="Salamov A."/>
            <person name="Schmutz J."/>
            <person name="Schwarze F.W.M.R."/>
            <person name="vanKuyk P.A."/>
            <person name="Horton J.S."/>
            <person name="Grigoriev I.V."/>
            <person name="Woesten H.A.B."/>
        </authorList>
    </citation>
    <scope>NUCLEOTIDE SEQUENCE [LARGE SCALE GENOMIC DNA]</scope>
    <source>
        <strain evidence="3">H4-8 / FGSC 9210</strain>
    </source>
</reference>
<dbReference type="OrthoDB" id="3365698at2759"/>
<dbReference type="GeneID" id="9585687"/>
<dbReference type="InterPro" id="IPR001810">
    <property type="entry name" value="F-box_dom"/>
</dbReference>
<dbReference type="InParanoid" id="D8PMZ0"/>
<proteinExistence type="predicted"/>
<dbReference type="Proteomes" id="UP000007431">
    <property type="component" value="Unassembled WGS sequence"/>
</dbReference>
<dbReference type="Gene3D" id="3.80.10.10">
    <property type="entry name" value="Ribonuclease Inhibitor"/>
    <property type="match status" value="1"/>
</dbReference>
<dbReference type="VEuPathDB" id="FungiDB:SCHCODRAFT_02574186"/>
<dbReference type="eggNOG" id="ENOG502RC5V">
    <property type="taxonomic scope" value="Eukaryota"/>
</dbReference>
<gene>
    <name evidence="2" type="ORF">SCHCODRAFT_102281</name>
</gene>
<dbReference type="KEGG" id="scm:SCHCO_02574186"/>
<protein>
    <recommendedName>
        <fullName evidence="1">F-box domain-containing protein</fullName>
    </recommendedName>
</protein>
<dbReference type="SUPFAM" id="SSF81383">
    <property type="entry name" value="F-box domain"/>
    <property type="match status" value="1"/>
</dbReference>
<evidence type="ECO:0000259" key="1">
    <source>
        <dbReference type="PROSITE" id="PS50181"/>
    </source>
</evidence>
<dbReference type="RefSeq" id="XP_003037753.1">
    <property type="nucleotide sequence ID" value="XM_003037707.1"/>
</dbReference>
<dbReference type="EMBL" id="GL377302">
    <property type="protein sequence ID" value="EFJ02851.1"/>
    <property type="molecule type" value="Genomic_DNA"/>
</dbReference>
<dbReference type="AlphaFoldDB" id="D8PMZ0"/>